<dbReference type="GO" id="GO:0051920">
    <property type="term" value="F:peroxiredoxin activity"/>
    <property type="evidence" value="ECO:0007669"/>
    <property type="project" value="InterPro"/>
</dbReference>
<dbReference type="RefSeq" id="WP_145721022.1">
    <property type="nucleotide sequence ID" value="NZ_BSPF01000004.1"/>
</dbReference>
<organism evidence="2 3">
    <name type="scientific">Mesorhizobium tianshanense</name>
    <dbReference type="NCBI Taxonomy" id="39844"/>
    <lineage>
        <taxon>Bacteria</taxon>
        <taxon>Pseudomonadati</taxon>
        <taxon>Pseudomonadota</taxon>
        <taxon>Alphaproteobacteria</taxon>
        <taxon>Hyphomicrobiales</taxon>
        <taxon>Phyllobacteriaceae</taxon>
        <taxon>Mesorhizobium</taxon>
    </lineage>
</organism>
<dbReference type="InterPro" id="IPR003779">
    <property type="entry name" value="CMD-like"/>
</dbReference>
<gene>
    <name evidence="2" type="ORF">IQ26_05069</name>
</gene>
<dbReference type="InterPro" id="IPR010195">
    <property type="entry name" value="Uncharacterised_peroxidase-rel"/>
</dbReference>
<dbReference type="EMBL" id="VLKT01000036">
    <property type="protein sequence ID" value="TWI29487.1"/>
    <property type="molecule type" value="Genomic_DNA"/>
</dbReference>
<protein>
    <submittedName>
        <fullName evidence="2">Putative peroxidase-related enzyme</fullName>
    </submittedName>
</protein>
<dbReference type="Pfam" id="PF02627">
    <property type="entry name" value="CMD"/>
    <property type="match status" value="1"/>
</dbReference>
<feature type="domain" description="Carboxymuconolactone decarboxylase-like" evidence="1">
    <location>
        <begin position="41"/>
        <end position="118"/>
    </location>
</feature>
<dbReference type="NCBIfam" id="TIGR01926">
    <property type="entry name" value="peroxid_rel"/>
    <property type="match status" value="1"/>
</dbReference>
<evidence type="ECO:0000313" key="3">
    <source>
        <dbReference type="Proteomes" id="UP000317122"/>
    </source>
</evidence>
<evidence type="ECO:0000313" key="2">
    <source>
        <dbReference type="EMBL" id="TWI29487.1"/>
    </source>
</evidence>
<reference evidence="2 3" key="1">
    <citation type="journal article" date="2015" name="Stand. Genomic Sci.">
        <title>Genomic Encyclopedia of Bacterial and Archaeal Type Strains, Phase III: the genomes of soil and plant-associated and newly described type strains.</title>
        <authorList>
            <person name="Whitman W.B."/>
            <person name="Woyke T."/>
            <person name="Klenk H.P."/>
            <person name="Zhou Y."/>
            <person name="Lilburn T.G."/>
            <person name="Beck B.J."/>
            <person name="De Vos P."/>
            <person name="Vandamme P."/>
            <person name="Eisen J.A."/>
            <person name="Garrity G."/>
            <person name="Hugenholtz P."/>
            <person name="Kyrpides N.C."/>
        </authorList>
    </citation>
    <scope>NUCLEOTIDE SEQUENCE [LARGE SCALE GENOMIC DNA]</scope>
    <source>
        <strain evidence="2 3">CGMCC 1.2546</strain>
    </source>
</reference>
<dbReference type="PANTHER" id="PTHR35446:SF3">
    <property type="entry name" value="CMD DOMAIN-CONTAINING PROTEIN"/>
    <property type="match status" value="1"/>
</dbReference>
<dbReference type="Gene3D" id="1.20.1290.10">
    <property type="entry name" value="AhpD-like"/>
    <property type="match status" value="1"/>
</dbReference>
<keyword evidence="3" id="KW-1185">Reference proteome</keyword>
<dbReference type="Proteomes" id="UP000317122">
    <property type="component" value="Unassembled WGS sequence"/>
</dbReference>
<keyword evidence="2" id="KW-0560">Oxidoreductase</keyword>
<comment type="caution">
    <text evidence="2">The sequence shown here is derived from an EMBL/GenBank/DDBJ whole genome shotgun (WGS) entry which is preliminary data.</text>
</comment>
<dbReference type="InterPro" id="IPR029032">
    <property type="entry name" value="AhpD-like"/>
</dbReference>
<keyword evidence="2" id="KW-0575">Peroxidase</keyword>
<dbReference type="OrthoDB" id="9808310at2"/>
<dbReference type="InterPro" id="IPR004675">
    <property type="entry name" value="AhpD_core"/>
</dbReference>
<dbReference type="AlphaFoldDB" id="A0A562NBI1"/>
<name>A0A562NBI1_9HYPH</name>
<accession>A0A562NBI1</accession>
<proteinExistence type="predicted"/>
<sequence length="181" mass="19069">MSRLSIPARGDVPEASKPILDAVHKQLGVVPNLFRLIGSSPAVLTAFTSFQGALSKTLDVKTRERIALAVAQVNGCDYCLSAHSYLGLNLAKISPEEIALNRKGASGDAKANAAVQFAVKVAKERGHVSDADIKAVRDAGFTDAQVVEIVGLVAENSFTNYLNVVAQTEIDFPVVHAAEAA</sequence>
<evidence type="ECO:0000259" key="1">
    <source>
        <dbReference type="Pfam" id="PF02627"/>
    </source>
</evidence>
<dbReference type="PANTHER" id="PTHR35446">
    <property type="entry name" value="SI:CH211-175M2.5"/>
    <property type="match status" value="1"/>
</dbReference>
<dbReference type="SUPFAM" id="SSF69118">
    <property type="entry name" value="AhpD-like"/>
    <property type="match status" value="1"/>
</dbReference>
<dbReference type="NCBIfam" id="TIGR00778">
    <property type="entry name" value="ahpD_dom"/>
    <property type="match status" value="1"/>
</dbReference>